<dbReference type="InterPro" id="IPR042030">
    <property type="entry name" value="HscC_NBD"/>
</dbReference>
<dbReference type="RefSeq" id="WP_150767487.1">
    <property type="nucleotide sequence ID" value="NZ_CABVHW010000031.1"/>
</dbReference>
<evidence type="ECO:0000313" key="6">
    <source>
        <dbReference type="Proteomes" id="UP000381093"/>
    </source>
</evidence>
<protein>
    <submittedName>
        <fullName evidence="5">Chaperone protein HscC</fullName>
    </submittedName>
</protein>
<dbReference type="FunFam" id="3.30.420.40:FF:000144">
    <property type="entry name" value="Molecular chaperone HscC"/>
    <property type="match status" value="1"/>
</dbReference>
<dbReference type="InterPro" id="IPR018181">
    <property type="entry name" value="Heat_shock_70_CS"/>
</dbReference>
<dbReference type="Gene3D" id="3.90.640.10">
    <property type="entry name" value="Actin, Chain A, domain 4"/>
    <property type="match status" value="1"/>
</dbReference>
<proteinExistence type="inferred from homology"/>
<accession>A0A5E7FJU0</accession>
<dbReference type="GO" id="GO:0140662">
    <property type="term" value="F:ATP-dependent protein folding chaperone"/>
    <property type="evidence" value="ECO:0007669"/>
    <property type="project" value="InterPro"/>
</dbReference>
<evidence type="ECO:0000256" key="2">
    <source>
        <dbReference type="ARBA" id="ARBA00022741"/>
    </source>
</evidence>
<evidence type="ECO:0000256" key="3">
    <source>
        <dbReference type="ARBA" id="ARBA00022840"/>
    </source>
</evidence>
<dbReference type="Pfam" id="PF00012">
    <property type="entry name" value="HSP70"/>
    <property type="match status" value="2"/>
</dbReference>
<dbReference type="Gene3D" id="3.30.420.40">
    <property type="match status" value="2"/>
</dbReference>
<dbReference type="PROSITE" id="PS00329">
    <property type="entry name" value="HSP70_2"/>
    <property type="match status" value="1"/>
</dbReference>
<name>A0A5E7FJU0_PSEFL</name>
<dbReference type="CDD" id="cd10235">
    <property type="entry name" value="ASKHA_NBD_HSP70_HscC"/>
    <property type="match status" value="1"/>
</dbReference>
<sequence>MIVGIDLGTTNSLVAVWHNDVSVLVPNALGQVLTPSVVGLDDEGRILVGQAARERLHTHSTLTAALFKRHMGSAHTVQLGTKSLRPEELSALVLRSLKEDVERAYGEPVTEAVISVPAYFSDAQRKATRIAGELAGLKVDKLINEPTAAALAYGLPQHGKETSFLVFDLGGGTFDVSVLELFDGVMEVRASAGDNYLGGEDFDQVLAERFIQTQRDQPGFPPTQSIAHALRREAERVRQALGQETTSEFVLRVDGQQWKHVFSQDEMATLFAPLLERLRNPIERALRDARIRINELDEVLLVGGTTRMPLVRKLAAGLFGRFPSIHVNPDEAVAHGAAIQAALKSRSAALEEVVLTDVCSYTLGISTSVRVGQHYEDGHYLPIIERNSTVPVSRVKTVCTVHELQESVLVKIYQGESRLVRDNIALGELEIPVPANTGGVVDLDVRFTYDINGILECQVRIPMTGEQHALVIENNPGVLGSEEIAERLLALAELKVHPREQQINTVLMARLERLYQESLGELREQIDHWANLFQQALASQDERLIRQARHDLSGRISLLETGGGY</sequence>
<keyword evidence="3 4" id="KW-0067">ATP-binding</keyword>
<dbReference type="InterPro" id="IPR043129">
    <property type="entry name" value="ATPase_NBD"/>
</dbReference>
<evidence type="ECO:0000313" key="5">
    <source>
        <dbReference type="EMBL" id="VVO39486.1"/>
    </source>
</evidence>
<evidence type="ECO:0000256" key="4">
    <source>
        <dbReference type="RuleBase" id="RU003322"/>
    </source>
</evidence>
<dbReference type="PROSITE" id="PS01036">
    <property type="entry name" value="HSP70_3"/>
    <property type="match status" value="1"/>
</dbReference>
<dbReference type="AlphaFoldDB" id="A0A5E7FJU0"/>
<organism evidence="5 6">
    <name type="scientific">Pseudomonas fluorescens</name>
    <dbReference type="NCBI Taxonomy" id="294"/>
    <lineage>
        <taxon>Bacteria</taxon>
        <taxon>Pseudomonadati</taxon>
        <taxon>Pseudomonadota</taxon>
        <taxon>Gammaproteobacteria</taxon>
        <taxon>Pseudomonadales</taxon>
        <taxon>Pseudomonadaceae</taxon>
        <taxon>Pseudomonas</taxon>
    </lineage>
</organism>
<dbReference type="PRINTS" id="PR00301">
    <property type="entry name" value="HEATSHOCK70"/>
</dbReference>
<dbReference type="GO" id="GO:0005524">
    <property type="term" value="F:ATP binding"/>
    <property type="evidence" value="ECO:0007669"/>
    <property type="project" value="UniProtKB-KW"/>
</dbReference>
<reference evidence="5 6" key="1">
    <citation type="submission" date="2019-09" db="EMBL/GenBank/DDBJ databases">
        <authorList>
            <person name="Chandra G."/>
            <person name="Truman W A."/>
        </authorList>
    </citation>
    <scope>NUCLEOTIDE SEQUENCE [LARGE SCALE GENOMIC DNA]</scope>
    <source>
        <strain evidence="5">PS710</strain>
    </source>
</reference>
<dbReference type="InterPro" id="IPR029047">
    <property type="entry name" value="HSP70_peptide-bd_sf"/>
</dbReference>
<dbReference type="SUPFAM" id="SSF100920">
    <property type="entry name" value="Heat shock protein 70kD (HSP70), peptide-binding domain"/>
    <property type="match status" value="1"/>
</dbReference>
<dbReference type="Proteomes" id="UP000381093">
    <property type="component" value="Unassembled WGS sequence"/>
</dbReference>
<evidence type="ECO:0000256" key="1">
    <source>
        <dbReference type="ARBA" id="ARBA00007381"/>
    </source>
</evidence>
<gene>
    <name evidence="5" type="primary">hscC</name>
    <name evidence="5" type="ORF">PS710_05718</name>
</gene>
<dbReference type="EMBL" id="CABVHW010000031">
    <property type="protein sequence ID" value="VVO39486.1"/>
    <property type="molecule type" value="Genomic_DNA"/>
</dbReference>
<dbReference type="PANTHER" id="PTHR19375">
    <property type="entry name" value="HEAT SHOCK PROTEIN 70KDA"/>
    <property type="match status" value="1"/>
</dbReference>
<dbReference type="InterPro" id="IPR013126">
    <property type="entry name" value="Hsp_70_fam"/>
</dbReference>
<dbReference type="Gene3D" id="2.60.34.10">
    <property type="entry name" value="Substrate Binding Domain Of DNAk, Chain A, domain 1"/>
    <property type="match status" value="1"/>
</dbReference>
<dbReference type="PROSITE" id="PS00297">
    <property type="entry name" value="HSP70_1"/>
    <property type="match status" value="1"/>
</dbReference>
<comment type="similarity">
    <text evidence="1 4">Belongs to the heat shock protein 70 family.</text>
</comment>
<dbReference type="SUPFAM" id="SSF53067">
    <property type="entry name" value="Actin-like ATPase domain"/>
    <property type="match status" value="2"/>
</dbReference>
<keyword evidence="2 4" id="KW-0547">Nucleotide-binding</keyword>